<protein>
    <submittedName>
        <fullName evidence="4">Uncharacterized protein</fullName>
    </submittedName>
</protein>
<evidence type="ECO:0000313" key="5">
    <source>
        <dbReference type="Proteomes" id="UP000003704"/>
    </source>
</evidence>
<dbReference type="SUPFAM" id="SSF53474">
    <property type="entry name" value="alpha/beta-Hydrolases"/>
    <property type="match status" value="1"/>
</dbReference>
<evidence type="ECO:0000313" key="4">
    <source>
        <dbReference type="EMBL" id="EIT70859.1"/>
    </source>
</evidence>
<evidence type="ECO:0000256" key="3">
    <source>
        <dbReference type="SAM" id="SignalP"/>
    </source>
</evidence>
<proteinExistence type="predicted"/>
<comment type="caution">
    <text evidence="4">The sequence shown here is derived from an EMBL/GenBank/DDBJ whole genome shotgun (WGS) entry which is preliminary data.</text>
</comment>
<evidence type="ECO:0000256" key="1">
    <source>
        <dbReference type="ARBA" id="ARBA00022729"/>
    </source>
</evidence>
<gene>
    <name evidence="4" type="ORF">WQQ_09960</name>
</gene>
<dbReference type="RefSeq" id="WP_007183952.1">
    <property type="nucleotide sequence ID" value="NZ_AKGD01000001.1"/>
</dbReference>
<evidence type="ECO:0000256" key="2">
    <source>
        <dbReference type="ARBA" id="ARBA00022801"/>
    </source>
</evidence>
<name>I7ZG25_9GAMM</name>
<dbReference type="Proteomes" id="UP000003704">
    <property type="component" value="Unassembled WGS sequence"/>
</dbReference>
<dbReference type="OrthoDB" id="5291933at2"/>
<dbReference type="InterPro" id="IPR050955">
    <property type="entry name" value="Plant_Biomass_Hydrol_Est"/>
</dbReference>
<keyword evidence="2" id="KW-0378">Hydrolase</keyword>
<dbReference type="AlphaFoldDB" id="I7ZG25"/>
<dbReference type="PANTHER" id="PTHR43037">
    <property type="entry name" value="UNNAMED PRODUCT-RELATED"/>
    <property type="match status" value="1"/>
</dbReference>
<sequence>MSRSSVGAAAFAAALLLCAQSLSTPAQAQACSAFGNTPRPHNAMMTRAGYSLVRCKGGSRLADYTDDNGTPRQACFYDHPDASSAHPLPLVVFLQASFAPLDGQLAKTGLVDHRLTADLSGDPQRPGFLLLAPMPRFTTHFYPLPNGFSLGWDVWYRQFAASAREVAGLRYAPNVDFAAIDHFIDRVVRSGRVDGRRIFIVGYSNGASMTVEYVQHRPRIAAAATYSGPNPYAFLDDACPQRPVAVAAADDGELAVTRTDAPVFLLHRDCDVYGSCPNMQAMQEQLIQSGTADARTQMLDRAQQPLQNCDRACGTEVNGSAFNLKARLTGTAGHNEWPDQWTARMLQFLREHPLAP</sequence>
<accession>I7ZG25</accession>
<feature type="signal peptide" evidence="3">
    <location>
        <begin position="1"/>
        <end position="28"/>
    </location>
</feature>
<dbReference type="EMBL" id="AKGD01000001">
    <property type="protein sequence ID" value="EIT70859.1"/>
    <property type="molecule type" value="Genomic_DNA"/>
</dbReference>
<keyword evidence="1 3" id="KW-0732">Signal</keyword>
<dbReference type="STRING" id="1172194.WQQ_09960"/>
<feature type="chain" id="PRO_5003712586" evidence="3">
    <location>
        <begin position="29"/>
        <end position="356"/>
    </location>
</feature>
<dbReference type="InterPro" id="IPR029058">
    <property type="entry name" value="AB_hydrolase_fold"/>
</dbReference>
<dbReference type="Gene3D" id="3.40.50.1820">
    <property type="entry name" value="alpha/beta hydrolase"/>
    <property type="match status" value="1"/>
</dbReference>
<dbReference type="PANTHER" id="PTHR43037:SF5">
    <property type="entry name" value="FERULOYL ESTERASE"/>
    <property type="match status" value="1"/>
</dbReference>
<reference evidence="4 5" key="1">
    <citation type="journal article" date="2012" name="J. Bacteriol.">
        <title>Genome Sequence of n-Alkane-Degrading Hydrocarboniphaga effusa Strain AP103T (ATCC BAA-332T).</title>
        <authorList>
            <person name="Chang H.K."/>
            <person name="Zylstra G.J."/>
            <person name="Chae J.C."/>
        </authorList>
    </citation>
    <scope>NUCLEOTIDE SEQUENCE [LARGE SCALE GENOMIC DNA]</scope>
    <source>
        <strain evidence="4 5">AP103</strain>
    </source>
</reference>
<dbReference type="GO" id="GO:0016787">
    <property type="term" value="F:hydrolase activity"/>
    <property type="evidence" value="ECO:0007669"/>
    <property type="project" value="UniProtKB-KW"/>
</dbReference>
<organism evidence="4 5">
    <name type="scientific">Hydrocarboniphaga effusa AP103</name>
    <dbReference type="NCBI Taxonomy" id="1172194"/>
    <lineage>
        <taxon>Bacteria</taxon>
        <taxon>Pseudomonadati</taxon>
        <taxon>Pseudomonadota</taxon>
        <taxon>Gammaproteobacteria</taxon>
        <taxon>Nevskiales</taxon>
        <taxon>Nevskiaceae</taxon>
        <taxon>Hydrocarboniphaga</taxon>
    </lineage>
</organism>
<keyword evidence="5" id="KW-1185">Reference proteome</keyword>